<dbReference type="AlphaFoldDB" id="A0A0E9SDK9"/>
<name>A0A0E9SDK9_ANGAN</name>
<dbReference type="EMBL" id="GBXM01069211">
    <property type="protein sequence ID" value="JAH39366.1"/>
    <property type="molecule type" value="Transcribed_RNA"/>
</dbReference>
<accession>A0A0E9SDK9</accession>
<proteinExistence type="predicted"/>
<reference evidence="1" key="1">
    <citation type="submission" date="2014-11" db="EMBL/GenBank/DDBJ databases">
        <authorList>
            <person name="Amaro Gonzalez C."/>
        </authorList>
    </citation>
    <scope>NUCLEOTIDE SEQUENCE</scope>
</reference>
<evidence type="ECO:0000313" key="1">
    <source>
        <dbReference type="EMBL" id="JAH39366.1"/>
    </source>
</evidence>
<organism evidence="1">
    <name type="scientific">Anguilla anguilla</name>
    <name type="common">European freshwater eel</name>
    <name type="synonym">Muraena anguilla</name>
    <dbReference type="NCBI Taxonomy" id="7936"/>
    <lineage>
        <taxon>Eukaryota</taxon>
        <taxon>Metazoa</taxon>
        <taxon>Chordata</taxon>
        <taxon>Craniata</taxon>
        <taxon>Vertebrata</taxon>
        <taxon>Euteleostomi</taxon>
        <taxon>Actinopterygii</taxon>
        <taxon>Neopterygii</taxon>
        <taxon>Teleostei</taxon>
        <taxon>Anguilliformes</taxon>
        <taxon>Anguillidae</taxon>
        <taxon>Anguilla</taxon>
    </lineage>
</organism>
<protein>
    <submittedName>
        <fullName evidence="1">Uncharacterized protein</fullName>
    </submittedName>
</protein>
<sequence length="45" mass="5483">MLTKLLFYVIPIHVDVTSVDMRIYEHFLNLKFADCTVINFMQEWF</sequence>
<reference evidence="1" key="2">
    <citation type="journal article" date="2015" name="Fish Shellfish Immunol.">
        <title>Early steps in the European eel (Anguilla anguilla)-Vibrio vulnificus interaction in the gills: Role of the RtxA13 toxin.</title>
        <authorList>
            <person name="Callol A."/>
            <person name="Pajuelo D."/>
            <person name="Ebbesson L."/>
            <person name="Teles M."/>
            <person name="MacKenzie S."/>
            <person name="Amaro C."/>
        </authorList>
    </citation>
    <scope>NUCLEOTIDE SEQUENCE</scope>
</reference>